<evidence type="ECO:0000256" key="4">
    <source>
        <dbReference type="PROSITE-ProRule" id="PRU00335"/>
    </source>
</evidence>
<protein>
    <submittedName>
        <fullName evidence="7">TetR/AcrR family transcriptional regulator</fullName>
    </submittedName>
</protein>
<evidence type="ECO:0000256" key="2">
    <source>
        <dbReference type="ARBA" id="ARBA00023125"/>
    </source>
</evidence>
<comment type="caution">
    <text evidence="7">The sequence shown here is derived from an EMBL/GenBank/DDBJ whole genome shotgun (WGS) entry which is preliminary data.</text>
</comment>
<dbReference type="EMBL" id="JBBKTW010000003">
    <property type="protein sequence ID" value="MEN2988215.1"/>
    <property type="molecule type" value="Genomic_DNA"/>
</dbReference>
<sequence length="235" mass="25648">MTIAPSPDIQRKRGRPRKAAAAHGDTRDMLLRAGVVALTERGFSAVGLDEILRAARVPKGSFYHYFASKEAFGAALIDAYAAYFARKLDRWLTDETRPPLTRLADFIADATTGMARHGYRRGCLVGNLGQEIGTLPDRFRAQLQQVFADWQARTAACLRAAQADGAIARDHDCDQLAALFWIGWEGAVLRAKLERSPAALDLFARGFFRGLAAAATPDPPTPAPTTDLLPDIQRA</sequence>
<dbReference type="PROSITE" id="PS50977">
    <property type="entry name" value="HTH_TETR_2"/>
    <property type="match status" value="1"/>
</dbReference>
<dbReference type="Pfam" id="PF00440">
    <property type="entry name" value="TetR_N"/>
    <property type="match status" value="1"/>
</dbReference>
<evidence type="ECO:0000313" key="7">
    <source>
        <dbReference type="EMBL" id="MEN2988215.1"/>
    </source>
</evidence>
<organism evidence="7 8">
    <name type="scientific">Tistrella arctica</name>
    <dbReference type="NCBI Taxonomy" id="3133430"/>
    <lineage>
        <taxon>Bacteria</taxon>
        <taxon>Pseudomonadati</taxon>
        <taxon>Pseudomonadota</taxon>
        <taxon>Alphaproteobacteria</taxon>
        <taxon>Geminicoccales</taxon>
        <taxon>Geminicoccaceae</taxon>
        <taxon>Tistrella</taxon>
    </lineage>
</organism>
<keyword evidence="3" id="KW-0804">Transcription</keyword>
<dbReference type="SUPFAM" id="SSF48498">
    <property type="entry name" value="Tetracyclin repressor-like, C-terminal domain"/>
    <property type="match status" value="1"/>
</dbReference>
<dbReference type="Gene3D" id="1.10.357.10">
    <property type="entry name" value="Tetracycline Repressor, domain 2"/>
    <property type="match status" value="1"/>
</dbReference>
<reference evidence="7 8" key="1">
    <citation type="submission" date="2024-03" db="EMBL/GenBank/DDBJ databases">
        <title>High-quality draft genome sequencing of Tistrella sp. BH-R2-4.</title>
        <authorList>
            <person name="Dong C."/>
        </authorList>
    </citation>
    <scope>NUCLEOTIDE SEQUENCE [LARGE SCALE GENOMIC DNA]</scope>
    <source>
        <strain evidence="7 8">BH-R2-4</strain>
    </source>
</reference>
<evidence type="ECO:0000259" key="6">
    <source>
        <dbReference type="PROSITE" id="PS50977"/>
    </source>
</evidence>
<dbReference type="Proteomes" id="UP001413721">
    <property type="component" value="Unassembled WGS sequence"/>
</dbReference>
<dbReference type="InterPro" id="IPR011075">
    <property type="entry name" value="TetR_C"/>
</dbReference>
<dbReference type="InterPro" id="IPR036271">
    <property type="entry name" value="Tet_transcr_reg_TetR-rel_C_sf"/>
</dbReference>
<feature type="compositionally biased region" description="Low complexity" evidence="5">
    <location>
        <begin position="224"/>
        <end position="235"/>
    </location>
</feature>
<dbReference type="Pfam" id="PF16925">
    <property type="entry name" value="TetR_C_13"/>
    <property type="match status" value="1"/>
</dbReference>
<feature type="domain" description="HTH tetR-type" evidence="6">
    <location>
        <begin position="24"/>
        <end position="84"/>
    </location>
</feature>
<evidence type="ECO:0000256" key="3">
    <source>
        <dbReference type="ARBA" id="ARBA00023163"/>
    </source>
</evidence>
<name>A0ABU9YHE5_9PROT</name>
<dbReference type="PANTHER" id="PTHR47506:SF6">
    <property type="entry name" value="HTH-TYPE TRANSCRIPTIONAL REPRESSOR NEMR"/>
    <property type="match status" value="1"/>
</dbReference>
<dbReference type="RefSeq" id="WP_345935422.1">
    <property type="nucleotide sequence ID" value="NZ_JBBKTV010000012.1"/>
</dbReference>
<keyword evidence="8" id="KW-1185">Reference proteome</keyword>
<keyword evidence="2 4" id="KW-0238">DNA-binding</keyword>
<gene>
    <name evidence="7" type="ORF">WG926_07860</name>
</gene>
<proteinExistence type="predicted"/>
<keyword evidence="1" id="KW-0805">Transcription regulation</keyword>
<feature type="DNA-binding region" description="H-T-H motif" evidence="4">
    <location>
        <begin position="47"/>
        <end position="66"/>
    </location>
</feature>
<dbReference type="InterPro" id="IPR001647">
    <property type="entry name" value="HTH_TetR"/>
</dbReference>
<dbReference type="SUPFAM" id="SSF46689">
    <property type="entry name" value="Homeodomain-like"/>
    <property type="match status" value="1"/>
</dbReference>
<evidence type="ECO:0000313" key="8">
    <source>
        <dbReference type="Proteomes" id="UP001413721"/>
    </source>
</evidence>
<feature type="region of interest" description="Disordered" evidence="5">
    <location>
        <begin position="1"/>
        <end position="21"/>
    </location>
</feature>
<dbReference type="PRINTS" id="PR00455">
    <property type="entry name" value="HTHTETR"/>
</dbReference>
<dbReference type="PANTHER" id="PTHR47506">
    <property type="entry name" value="TRANSCRIPTIONAL REGULATORY PROTEIN"/>
    <property type="match status" value="1"/>
</dbReference>
<dbReference type="InterPro" id="IPR009057">
    <property type="entry name" value="Homeodomain-like_sf"/>
</dbReference>
<evidence type="ECO:0000256" key="1">
    <source>
        <dbReference type="ARBA" id="ARBA00023015"/>
    </source>
</evidence>
<evidence type="ECO:0000256" key="5">
    <source>
        <dbReference type="SAM" id="MobiDB-lite"/>
    </source>
</evidence>
<feature type="region of interest" description="Disordered" evidence="5">
    <location>
        <begin position="214"/>
        <end position="235"/>
    </location>
</feature>
<accession>A0ABU9YHE5</accession>